<protein>
    <submittedName>
        <fullName evidence="2">Alpha-amylase</fullName>
    </submittedName>
</protein>
<evidence type="ECO:0000313" key="3">
    <source>
        <dbReference type="Proteomes" id="UP000762676"/>
    </source>
</evidence>
<proteinExistence type="predicted"/>
<reference evidence="2 3" key="1">
    <citation type="journal article" date="2021" name="Elife">
        <title>Chloroplast acquisition without the gene transfer in kleptoplastic sea slugs, Plakobranchus ocellatus.</title>
        <authorList>
            <person name="Maeda T."/>
            <person name="Takahashi S."/>
            <person name="Yoshida T."/>
            <person name="Shimamura S."/>
            <person name="Takaki Y."/>
            <person name="Nagai Y."/>
            <person name="Toyoda A."/>
            <person name="Suzuki Y."/>
            <person name="Arimoto A."/>
            <person name="Ishii H."/>
            <person name="Satoh N."/>
            <person name="Nishiyama T."/>
            <person name="Hasebe M."/>
            <person name="Maruyama T."/>
            <person name="Minagawa J."/>
            <person name="Obokata J."/>
            <person name="Shigenobu S."/>
        </authorList>
    </citation>
    <scope>NUCLEOTIDE SEQUENCE [LARGE SCALE GENOMIC DNA]</scope>
</reference>
<dbReference type="Proteomes" id="UP000762676">
    <property type="component" value="Unassembled WGS sequence"/>
</dbReference>
<feature type="chain" id="PRO_5043966103" evidence="1">
    <location>
        <begin position="21"/>
        <end position="95"/>
    </location>
</feature>
<dbReference type="EMBL" id="BMAT01007728">
    <property type="protein sequence ID" value="GFR70091.1"/>
    <property type="molecule type" value="Genomic_DNA"/>
</dbReference>
<organism evidence="2 3">
    <name type="scientific">Elysia marginata</name>
    <dbReference type="NCBI Taxonomy" id="1093978"/>
    <lineage>
        <taxon>Eukaryota</taxon>
        <taxon>Metazoa</taxon>
        <taxon>Spiralia</taxon>
        <taxon>Lophotrochozoa</taxon>
        <taxon>Mollusca</taxon>
        <taxon>Gastropoda</taxon>
        <taxon>Heterobranchia</taxon>
        <taxon>Euthyneura</taxon>
        <taxon>Panpulmonata</taxon>
        <taxon>Sacoglossa</taxon>
        <taxon>Placobranchoidea</taxon>
        <taxon>Plakobranchidae</taxon>
        <taxon>Elysia</taxon>
    </lineage>
</organism>
<comment type="caution">
    <text evidence="2">The sequence shown here is derived from an EMBL/GenBank/DDBJ whole genome shotgun (WGS) entry which is preliminary data.</text>
</comment>
<evidence type="ECO:0000313" key="2">
    <source>
        <dbReference type="EMBL" id="GFR70091.1"/>
    </source>
</evidence>
<feature type="signal peptide" evidence="1">
    <location>
        <begin position="1"/>
        <end position="20"/>
    </location>
</feature>
<accession>A0AAV4FB34</accession>
<dbReference type="AlphaFoldDB" id="A0AAV4FB34"/>
<evidence type="ECO:0000256" key="1">
    <source>
        <dbReference type="SAM" id="SignalP"/>
    </source>
</evidence>
<keyword evidence="3" id="KW-1185">Reference proteome</keyword>
<dbReference type="Gene3D" id="3.20.20.80">
    <property type="entry name" value="Glycosidases"/>
    <property type="match status" value="1"/>
</dbReference>
<name>A0AAV4FB34_9GAST</name>
<keyword evidence="1" id="KW-0732">Signal</keyword>
<sequence>MASGSLVLACLTLLLLGVSSYQVQYSPYHDPHCGGRQVIVHLFEWTWPDVAAECERYLGPKGFCGAQVNETLGLRKRGCVTFRRKSRNRDQLPGV</sequence>
<gene>
    <name evidence="2" type="ORF">ElyMa_003775900</name>
</gene>